<dbReference type="GO" id="GO:0016042">
    <property type="term" value="P:lipid catabolic process"/>
    <property type="evidence" value="ECO:0007669"/>
    <property type="project" value="TreeGrafter"/>
</dbReference>
<evidence type="ECO:0000313" key="3">
    <source>
        <dbReference type="Proteomes" id="UP000479190"/>
    </source>
</evidence>
<keyword evidence="3" id="KW-1185">Reference proteome</keyword>
<dbReference type="PANTHER" id="PTHR11610">
    <property type="entry name" value="LIPASE"/>
    <property type="match status" value="1"/>
</dbReference>
<keyword evidence="1" id="KW-0732">Signal</keyword>
<dbReference type="InterPro" id="IPR000734">
    <property type="entry name" value="TAG_lipase"/>
</dbReference>
<organism evidence="2 3">
    <name type="scientific">Trichogramma brassicae</name>
    <dbReference type="NCBI Taxonomy" id="86971"/>
    <lineage>
        <taxon>Eukaryota</taxon>
        <taxon>Metazoa</taxon>
        <taxon>Ecdysozoa</taxon>
        <taxon>Arthropoda</taxon>
        <taxon>Hexapoda</taxon>
        <taxon>Insecta</taxon>
        <taxon>Pterygota</taxon>
        <taxon>Neoptera</taxon>
        <taxon>Endopterygota</taxon>
        <taxon>Hymenoptera</taxon>
        <taxon>Apocrita</taxon>
        <taxon>Proctotrupomorpha</taxon>
        <taxon>Chalcidoidea</taxon>
        <taxon>Trichogrammatidae</taxon>
        <taxon>Trichogramma</taxon>
    </lineage>
</organism>
<dbReference type="InterPro" id="IPR029058">
    <property type="entry name" value="AB_hydrolase_fold"/>
</dbReference>
<feature type="chain" id="PRO_5026233809" evidence="1">
    <location>
        <begin position="22"/>
        <end position="780"/>
    </location>
</feature>
<name>A0A6H5IQG8_9HYME</name>
<dbReference type="Gene3D" id="3.40.50.1820">
    <property type="entry name" value="alpha/beta hydrolase"/>
    <property type="match status" value="2"/>
</dbReference>
<reference evidence="2 3" key="1">
    <citation type="submission" date="2020-02" db="EMBL/GenBank/DDBJ databases">
        <authorList>
            <person name="Ferguson B K."/>
        </authorList>
    </citation>
    <scope>NUCLEOTIDE SEQUENCE [LARGE SCALE GENOMIC DNA]</scope>
</reference>
<gene>
    <name evidence="2" type="ORF">TBRA_LOCUS9807</name>
</gene>
<dbReference type="GO" id="GO:0016298">
    <property type="term" value="F:lipase activity"/>
    <property type="evidence" value="ECO:0007669"/>
    <property type="project" value="InterPro"/>
</dbReference>
<feature type="signal peptide" evidence="1">
    <location>
        <begin position="1"/>
        <end position="21"/>
    </location>
</feature>
<proteinExistence type="predicted"/>
<evidence type="ECO:0000313" key="2">
    <source>
        <dbReference type="EMBL" id="CAB0038012.1"/>
    </source>
</evidence>
<dbReference type="GO" id="GO:0005615">
    <property type="term" value="C:extracellular space"/>
    <property type="evidence" value="ECO:0007669"/>
    <property type="project" value="TreeGrafter"/>
</dbReference>
<sequence>MRAALLLCGLVLSALGGQVIGDSGITCSDFKNMAVVGSILKIFSSKTREDVGVDFFLSTTEQRQPAELSIINWSALQSSGFDPTKRTYIVIHGYKSGGRKSWVLDLKDKLLDAYFAESVGNAANGSCKFNSHRWNGSYEEALEILNFKKNNVMCNDCPEMGINASKLDKQGTYLVLTSIDEPYCVARCLLLENTRTYANFTLNASVSFSGNLISARLSEISTGQIINHVLMRQRERERENNTGALLLPHGMAAVERISSYNPPLRLYIYNILYPWDGSYEDAIIAFKKRKTGEFCSDCPEMGINASKSIKRGNFIVITAAESPYCGFSDKDQVPIMQVLGVNFLGKRAEQRRASPAPALKIIRVAYVKSVEKKFSTTYSACYPRKCVRGHHRRQKIARESKTRFVASGSEIRLNNRRSGQRAFRITFRAFQRAHAVMRSKIDASRDTWLDSVYTSKLFDEPERRLSLFSVASNAEYNNAYAKLHDELAVTVYHKDESIANFDDLRDRYYNVIGTSEMLRLYNSNSRWGRINHANIPYDQKHPLLLLSRNFLTDLIIRHFHEIHHHAGELSTLYNLRLYYWTIGGRNQQQHRRGSAKNRTLDLPRTVSSCSVRRERERAVSLSRALYIQTRPDDFRGLASRAWCIPARCTCAISNSGAIPRTRCSYYYYCRSLECKGRARSSANFAILLSSYLYPGTGTPSSESKAIRWCIPRIQTRASRSLNNETRSAGCSRPMCRCAFTHWRARIAYLSVHYRISRRYLSCAADIQVLPNGAADHNARC</sequence>
<dbReference type="EMBL" id="CADCXV010000884">
    <property type="protein sequence ID" value="CAB0038012.1"/>
    <property type="molecule type" value="Genomic_DNA"/>
</dbReference>
<dbReference type="OrthoDB" id="199913at2759"/>
<dbReference type="Proteomes" id="UP000479190">
    <property type="component" value="Unassembled WGS sequence"/>
</dbReference>
<dbReference type="AlphaFoldDB" id="A0A6H5IQG8"/>
<evidence type="ECO:0000256" key="1">
    <source>
        <dbReference type="SAM" id="SignalP"/>
    </source>
</evidence>
<protein>
    <submittedName>
        <fullName evidence="2">Uncharacterized protein</fullName>
    </submittedName>
</protein>
<accession>A0A6H5IQG8</accession>